<name>A0A1E3X527_9BACT</name>
<dbReference type="InterPro" id="IPR019734">
    <property type="entry name" value="TPR_rpt"/>
</dbReference>
<dbReference type="PANTHER" id="PTHR10098:SF108">
    <property type="entry name" value="TETRATRICOPEPTIDE REPEAT PROTEIN 28"/>
    <property type="match status" value="1"/>
</dbReference>
<dbReference type="EMBL" id="MAYW01000183">
    <property type="protein sequence ID" value="ODS30725.1"/>
    <property type="molecule type" value="Genomic_DNA"/>
</dbReference>
<dbReference type="InterPro" id="IPR011990">
    <property type="entry name" value="TPR-like_helical_dom_sf"/>
</dbReference>
<dbReference type="InterPro" id="IPR022409">
    <property type="entry name" value="PKD/Chitinase_dom"/>
</dbReference>
<evidence type="ECO:0000259" key="3">
    <source>
        <dbReference type="PROSITE" id="PS50093"/>
    </source>
</evidence>
<dbReference type="Proteomes" id="UP000094056">
    <property type="component" value="Unassembled WGS sequence"/>
</dbReference>
<gene>
    <name evidence="4" type="ORF">SCARUB_04155</name>
</gene>
<dbReference type="InterPro" id="IPR013783">
    <property type="entry name" value="Ig-like_fold"/>
</dbReference>
<dbReference type="Pfam" id="PF13181">
    <property type="entry name" value="TPR_8"/>
    <property type="match status" value="1"/>
</dbReference>
<dbReference type="InterPro" id="IPR035986">
    <property type="entry name" value="PKD_dom_sf"/>
</dbReference>
<dbReference type="Pfam" id="PF12770">
    <property type="entry name" value="CHAT"/>
    <property type="match status" value="1"/>
</dbReference>
<protein>
    <submittedName>
        <fullName evidence="4">CHAT domain protein</fullName>
    </submittedName>
</protein>
<evidence type="ECO:0000256" key="2">
    <source>
        <dbReference type="SAM" id="MobiDB-lite"/>
    </source>
</evidence>
<keyword evidence="1" id="KW-0175">Coiled coil</keyword>
<dbReference type="Gene3D" id="1.25.40.10">
    <property type="entry name" value="Tetratricopeptide repeat domain"/>
    <property type="match status" value="2"/>
</dbReference>
<proteinExistence type="predicted"/>
<dbReference type="SMART" id="SM00028">
    <property type="entry name" value="TPR"/>
    <property type="match status" value="4"/>
</dbReference>
<dbReference type="Pfam" id="PF13176">
    <property type="entry name" value="TPR_7"/>
    <property type="match status" value="1"/>
</dbReference>
<dbReference type="CDD" id="cd00146">
    <property type="entry name" value="PKD"/>
    <property type="match status" value="1"/>
</dbReference>
<dbReference type="InterPro" id="IPR024983">
    <property type="entry name" value="CHAT_dom"/>
</dbReference>
<dbReference type="PROSITE" id="PS50093">
    <property type="entry name" value="PKD"/>
    <property type="match status" value="1"/>
</dbReference>
<feature type="non-terminal residue" evidence="4">
    <location>
        <position position="899"/>
    </location>
</feature>
<dbReference type="SUPFAM" id="SSF49299">
    <property type="entry name" value="PKD domain"/>
    <property type="match status" value="1"/>
</dbReference>
<feature type="coiled-coil region" evidence="1">
    <location>
        <begin position="230"/>
        <end position="275"/>
    </location>
</feature>
<dbReference type="SUPFAM" id="SSF48452">
    <property type="entry name" value="TPR-like"/>
    <property type="match status" value="1"/>
</dbReference>
<feature type="region of interest" description="Disordered" evidence="2">
    <location>
        <begin position="325"/>
        <end position="344"/>
    </location>
</feature>
<dbReference type="InterPro" id="IPR000601">
    <property type="entry name" value="PKD_dom"/>
</dbReference>
<dbReference type="PANTHER" id="PTHR10098">
    <property type="entry name" value="RAPSYN-RELATED"/>
    <property type="match status" value="1"/>
</dbReference>
<sequence length="899" mass="101311">MSDLFNEGISLYNRSDFRGAARRWEDALTIFKRINHQQGISAVIGNLGVVYDNLGDYPKALEFYEKINAPGRLGSVHNKLGDYEKALIYYERSLNRELGVGRPDMLIKDYVGMGEAREGLDRLRDAITSYIKAVSIVEKLRSGLKKEEHKTGFLSVSLVPYQRLSSALARLYLKGARLEDPELKRYGDDYGQVSFYFAENTKTRTLIEILARKKGTGMAYRLPKDISEKEQLLTNQIARLNEQLADAFKKSKEVFNKKKEMINTLEAELEQFIHDLRREYPEYAALKYPQPLRLQDIPIASNEILLEYHVSEKATYLYVVGQNKKNSPQTPLEGSNQKTESETVTSNDISLSLLTGQGTQRENDLIKLIEILISRDELNEKVKSFRRPFEDIRYINEFDPMKAKELYDLLLAEGVKGLPADSHLIIIPDGILSLLPFEALVVNESPLAPFSKGGVFVVSAFAKSPLFPPLEKGGRGDLRGLQVVGKDSNAEIIIPGYKGVEYFGDKWTTSYYQSATVLGLNRTLGKKKQKWSNPLFAMGDPIFEKEDERYVNFLEGKSKDIRLASLEKDELSSRIRGIAIKEKGYTFPRLIDTREEVIQIGQTLKVNDPSHIKLDMYASEVEVKGTELSGYRYVHLATHGILGNEIPYILEPALVLNLVHNKNEDGYLTMSEVMGLELSADMVMLSACKTGLGEDVGGEGVVGLTRAFMYAGSPSVVVSLWSVLSKSTTDFMTYMYQYLEEGKDKAEAVRLAKMDLRKKQYRIDVDRGFGGIEDIGKATQMPKTIVVDASHPYFWAPFILVGEWGGSSDKRYEYTKDTKSPLPPFIKGGNKGGLTKIDKPLKARFQAFPTIGKAPLEVKFEDGSSGSITEWLWDFGDESTSKNQNPVHRYTRRGKYTVT</sequence>
<evidence type="ECO:0000313" key="5">
    <source>
        <dbReference type="Proteomes" id="UP000094056"/>
    </source>
</evidence>
<reference evidence="4 5" key="1">
    <citation type="submission" date="2016-07" db="EMBL/GenBank/DDBJ databases">
        <title>Draft genome of Scalindua rubra, obtained from a brine-seawater interface in the Red Sea, sheds light on salt adaptation in anammox bacteria.</title>
        <authorList>
            <person name="Speth D.R."/>
            <person name="Lagkouvardos I."/>
            <person name="Wang Y."/>
            <person name="Qian P.-Y."/>
            <person name="Dutilh B.E."/>
            <person name="Jetten M.S."/>
        </authorList>
    </citation>
    <scope>NUCLEOTIDE SEQUENCE [LARGE SCALE GENOMIC DNA]</scope>
    <source>
        <strain evidence="4">BSI-1</strain>
    </source>
</reference>
<evidence type="ECO:0000313" key="4">
    <source>
        <dbReference type="EMBL" id="ODS30725.1"/>
    </source>
</evidence>
<feature type="domain" description="PKD" evidence="3">
    <location>
        <begin position="841"/>
        <end position="899"/>
    </location>
</feature>
<accession>A0A1E3X527</accession>
<evidence type="ECO:0000256" key="1">
    <source>
        <dbReference type="SAM" id="Coils"/>
    </source>
</evidence>
<comment type="caution">
    <text evidence="4">The sequence shown here is derived from an EMBL/GenBank/DDBJ whole genome shotgun (WGS) entry which is preliminary data.</text>
</comment>
<dbReference type="SMART" id="SM00089">
    <property type="entry name" value="PKD"/>
    <property type="match status" value="1"/>
</dbReference>
<dbReference type="AlphaFoldDB" id="A0A1E3X527"/>
<organism evidence="4 5">
    <name type="scientific">Candidatus Scalindua rubra</name>
    <dbReference type="NCBI Taxonomy" id="1872076"/>
    <lineage>
        <taxon>Bacteria</taxon>
        <taxon>Pseudomonadati</taxon>
        <taxon>Planctomycetota</taxon>
        <taxon>Candidatus Brocadiia</taxon>
        <taxon>Candidatus Brocadiales</taxon>
        <taxon>Candidatus Scalinduaceae</taxon>
        <taxon>Candidatus Scalindua</taxon>
    </lineage>
</organism>
<dbReference type="Pfam" id="PF18911">
    <property type="entry name" value="PKD_4"/>
    <property type="match status" value="1"/>
</dbReference>
<dbReference type="Gene3D" id="2.60.40.10">
    <property type="entry name" value="Immunoglobulins"/>
    <property type="match status" value="1"/>
</dbReference>